<accession>A0ABQ7JGI0</accession>
<evidence type="ECO:0000256" key="1">
    <source>
        <dbReference type="ARBA" id="ARBA00005609"/>
    </source>
</evidence>
<comment type="caution">
    <text evidence="12">The sequence shown here is derived from an EMBL/GenBank/DDBJ whole genome shotgun (WGS) entry which is preliminary data.</text>
</comment>
<sequence length="1202" mass="135835">MNRCAGSIGNAKRGAAYLCLLFYSLESRSVRRIVDLYFPPYFHSLATMASVGIVASKYRFSLGIAVMAIKMRSYPMKTILNWLTKSGMFGISEFKEDMILELPPEQWPRVDCLICFYSPGFPLEKAIAYVELFQPIVLNSVVHQRILRNRANIYTVLDAFSIPHPNYIVVDHDAINAGFGHFEEHYDYIVCGNKRLNKPFVEKPIDADDHNNWIYYAKNTGGGCKRLFRKMNDRSSEHFPNSHTVRRNGVYVYEEFLSTFGTDVKVYTVGRMFAHAEARKAPSLDGKVERTKDGKEKRMPVMLSEEEKLIVGNLIDAFDQNVCGFDILRHSNGAFVCDVNGWSFVKGNPKYCNDAANVIRALFWEKLRERYEFLPHETLRPIAMTDDELMHRTFADFKEDVALTDHEDEEVKLKSPEELQDLLERNSQILIKLEAERATASTSAFSSCHYVDELTKSDRILDLSPIENHQWLQHVLLQGDGFMGINRKIQLKPISWEEKGVDEDGRLLYSVSRCMVVAKWAGQITYIGELQAEDLGKHCRASLYPGDSTGLLRLHSTFRHDFKIYSSDEGRCQITSAAFTKGFLDLEGELTPILVSLKCKVIIENLLNQDADLVEICKNAVEFPHLQTVIHSKAFLEVISKIGNPFKRLQKINKAIEEFVEAITSDLIQWESLDENSQRSGSKERYDTSQVPDVSDNIRYDLIHHHIQLGNALDKALDISTLVEPLTNFVAPGEYGLSPEGKLKIGTHLLQAVKINRIQCSTLSSRETTHKTEESFLFHPSTTAEALPSTVSTVSPPPIGIATTCIEGVEEVKQLPLTSKIIPLPTSEPPHPVIPPGGKISFGPCSPSGVSARTNTTETEILMNDFNLSQGGESPTCSDATSGKIIPLSAFKATSSPNFSTFGNRPKRDKNERTVINTSVLWAHQTDFRKEKNREKEDQKQTKSDVLSHHSKSEDDVIQLPFRHKNSCIEQKDCEEEEEFHEHEAEEQYPIRLEEENARALGIRSPWRIVRSRYYVTSASHLQSLMNILSSAHEVNPPIVESPLLGADAHEELQKVKDPHYLSHIVMRVWENKKMDKDSAKRYRLEMQFCSGAEDGYMKQPNLLKKQAAATFHQFHQDRCFSPMPFPPSSERFPSPLLIPDPPPSQGPLLEIPFPTTYSSYDRSLSEYSPCPQSSTLPLSPPSASLKIGGISPEKSGRFHSP</sequence>
<dbReference type="EMBL" id="JADAQX010000001">
    <property type="protein sequence ID" value="KAF8823127.1"/>
    <property type="molecule type" value="Genomic_DNA"/>
</dbReference>
<dbReference type="SUPFAM" id="SSF53254">
    <property type="entry name" value="Phosphoglycerate mutase-like"/>
    <property type="match status" value="1"/>
</dbReference>
<dbReference type="Pfam" id="PF18086">
    <property type="entry name" value="PPIP5K2_N"/>
    <property type="match status" value="1"/>
</dbReference>
<dbReference type="InterPro" id="IPR037446">
    <property type="entry name" value="His_Pase_VIP1"/>
</dbReference>
<comment type="function">
    <text evidence="9">Bifunctional inositol kinase that acts in concert with the IP6K kinases to synthesize the diphosphate group-containing inositol pyrophosphates diphosphoinositol pentakisphosphate, PP-InsP5, and bis-diphosphoinositol tetrakisphosphate, (PP)2-InsP4. PP-InsP5 and (PP)2-InsP4, also respectively called InsP7 and InsP8, may regulate a variety of cellular processes, including apoptosis, vesicle trafficking, cytoskeletal dynamics, and exocytosis. Phosphorylates inositol hexakisphosphate (InsP6).</text>
</comment>
<feature type="non-terminal residue" evidence="12">
    <location>
        <position position="1202"/>
    </location>
</feature>
<keyword evidence="13" id="KW-1185">Reference proteome</keyword>
<feature type="region of interest" description="Disordered" evidence="10">
    <location>
        <begin position="927"/>
        <end position="954"/>
    </location>
</feature>
<keyword evidence="4 9" id="KW-0547">Nucleotide-binding</keyword>
<dbReference type="PANTHER" id="PTHR12750:SF9">
    <property type="entry name" value="INOSITOL HEXAKISPHOSPHATE AND DIPHOSPHOINOSITOL-PENTAKISPHOSPHATE KINASE"/>
    <property type="match status" value="1"/>
</dbReference>
<comment type="catalytic activity">
    <reaction evidence="8">
        <text>1D-myo-inositol hexakisphosphate + ATP = 1-diphospho-1D-myo-inositol 2,3,4,5,6-pentakisphosphate + ADP</text>
        <dbReference type="Rhea" id="RHEA:37459"/>
        <dbReference type="ChEBI" id="CHEBI:30616"/>
        <dbReference type="ChEBI" id="CHEBI:58130"/>
        <dbReference type="ChEBI" id="CHEBI:74946"/>
        <dbReference type="ChEBI" id="CHEBI:456216"/>
        <dbReference type="EC" id="2.7.4.24"/>
    </reaction>
    <physiologicalReaction direction="left-to-right" evidence="8">
        <dbReference type="Rhea" id="RHEA:37460"/>
    </physiologicalReaction>
</comment>
<name>A0ABQ7JGI0_9APIC</name>
<evidence type="ECO:0000256" key="8">
    <source>
        <dbReference type="ARBA" id="ARBA00034629"/>
    </source>
</evidence>
<dbReference type="Gene3D" id="3.30.470.20">
    <property type="entry name" value="ATP-grasp fold, B domain"/>
    <property type="match status" value="1"/>
</dbReference>
<evidence type="ECO:0000259" key="11">
    <source>
        <dbReference type="Pfam" id="PF18086"/>
    </source>
</evidence>
<evidence type="ECO:0000256" key="10">
    <source>
        <dbReference type="SAM" id="MobiDB-lite"/>
    </source>
</evidence>
<evidence type="ECO:0000256" key="3">
    <source>
        <dbReference type="ARBA" id="ARBA00022679"/>
    </source>
</evidence>
<comment type="subcellular location">
    <subcellularLocation>
        <location evidence="9">Cytoplasm</location>
        <location evidence="9">Cytosol</location>
    </subcellularLocation>
</comment>
<organism evidence="12 13">
    <name type="scientific">Cardiosporidium cionae</name>
    <dbReference type="NCBI Taxonomy" id="476202"/>
    <lineage>
        <taxon>Eukaryota</taxon>
        <taxon>Sar</taxon>
        <taxon>Alveolata</taxon>
        <taxon>Apicomplexa</taxon>
        <taxon>Aconoidasida</taxon>
        <taxon>Nephromycida</taxon>
        <taxon>Cardiosporidium</taxon>
    </lineage>
</organism>
<proteinExistence type="inferred from homology"/>
<feature type="domain" description="VIP1 N-terminal" evidence="11">
    <location>
        <begin position="61"/>
        <end position="147"/>
    </location>
</feature>
<dbReference type="Proteomes" id="UP000823046">
    <property type="component" value="Unassembled WGS sequence"/>
</dbReference>
<reference evidence="12 13" key="1">
    <citation type="journal article" date="2020" name="bioRxiv">
        <title>Metabolic contributions of an alphaproteobacterial endosymbiont in the apicomplexan Cardiosporidium cionae.</title>
        <authorList>
            <person name="Hunter E.S."/>
            <person name="Paight C.J."/>
            <person name="Lane C.E."/>
        </authorList>
    </citation>
    <scope>NUCLEOTIDE SEQUENCE [LARGE SCALE GENOMIC DNA]</scope>
    <source>
        <strain evidence="12">ESH_2018</strain>
    </source>
</reference>
<gene>
    <name evidence="12" type="ORF">IE077_003048</name>
</gene>
<evidence type="ECO:0000256" key="4">
    <source>
        <dbReference type="ARBA" id="ARBA00022741"/>
    </source>
</evidence>
<feature type="region of interest" description="Disordered" evidence="10">
    <location>
        <begin position="1161"/>
        <end position="1202"/>
    </location>
</feature>
<evidence type="ECO:0000256" key="9">
    <source>
        <dbReference type="RuleBase" id="RU365032"/>
    </source>
</evidence>
<feature type="compositionally biased region" description="Low complexity" evidence="10">
    <location>
        <begin position="1169"/>
        <end position="1186"/>
    </location>
</feature>
<evidence type="ECO:0000256" key="7">
    <source>
        <dbReference type="ARBA" id="ARBA00033696"/>
    </source>
</evidence>
<dbReference type="Gene3D" id="3.40.50.1240">
    <property type="entry name" value="Phosphoglycerate mutase-like"/>
    <property type="match status" value="1"/>
</dbReference>
<evidence type="ECO:0000256" key="2">
    <source>
        <dbReference type="ARBA" id="ARBA00022490"/>
    </source>
</evidence>
<keyword evidence="3 9" id="KW-0808">Transferase</keyword>
<dbReference type="Pfam" id="PF00328">
    <property type="entry name" value="His_Phos_2"/>
    <property type="match status" value="1"/>
</dbReference>
<dbReference type="CDD" id="cd07061">
    <property type="entry name" value="HP_HAP_like"/>
    <property type="match status" value="1"/>
</dbReference>
<protein>
    <recommendedName>
        <fullName evidence="9">Inositol hexakisphosphate and diphosphoinositol-pentakisphosphate kinase</fullName>
        <ecNumber evidence="9">2.7.4.24</ecNumber>
    </recommendedName>
</protein>
<evidence type="ECO:0000256" key="5">
    <source>
        <dbReference type="ARBA" id="ARBA00022777"/>
    </source>
</evidence>
<dbReference type="InterPro" id="IPR000560">
    <property type="entry name" value="His_Pase_clade-2"/>
</dbReference>
<dbReference type="EC" id="2.7.4.24" evidence="9"/>
<comment type="similarity">
    <text evidence="1 9">Belongs to the histidine acid phosphatase family. VIP1 subfamily.</text>
</comment>
<comment type="catalytic activity">
    <reaction evidence="7">
        <text>5-diphospho-1D-myo-inositol 1,2,3,4,6-pentakisphosphate + ATP + H(+) = 1,5-bis(diphospho)-1D-myo-inositol 2,3,4,6-tetrakisphosphate + ADP</text>
        <dbReference type="Rhea" id="RHEA:10276"/>
        <dbReference type="ChEBI" id="CHEBI:15378"/>
        <dbReference type="ChEBI" id="CHEBI:30616"/>
        <dbReference type="ChEBI" id="CHEBI:58628"/>
        <dbReference type="ChEBI" id="CHEBI:77983"/>
        <dbReference type="ChEBI" id="CHEBI:456216"/>
        <dbReference type="EC" id="2.7.4.24"/>
    </reaction>
    <physiologicalReaction direction="left-to-right" evidence="7">
        <dbReference type="Rhea" id="RHEA:10277"/>
    </physiologicalReaction>
</comment>
<evidence type="ECO:0000256" key="6">
    <source>
        <dbReference type="ARBA" id="ARBA00022840"/>
    </source>
</evidence>
<keyword evidence="6 9" id="KW-0067">ATP-binding</keyword>
<evidence type="ECO:0000313" key="12">
    <source>
        <dbReference type="EMBL" id="KAF8823127.1"/>
    </source>
</evidence>
<dbReference type="Gene3D" id="3.40.50.11950">
    <property type="match status" value="1"/>
</dbReference>
<keyword evidence="5 9" id="KW-0418">Kinase</keyword>
<dbReference type="InterPro" id="IPR029033">
    <property type="entry name" value="His_PPase_superfam"/>
</dbReference>
<evidence type="ECO:0000313" key="13">
    <source>
        <dbReference type="Proteomes" id="UP000823046"/>
    </source>
</evidence>
<dbReference type="PANTHER" id="PTHR12750">
    <property type="entry name" value="DIPHOSPHOINOSITOL PENTAKISPHOSPHATE KINASE"/>
    <property type="match status" value="1"/>
</dbReference>
<keyword evidence="2 9" id="KW-0963">Cytoplasm</keyword>
<dbReference type="InterPro" id="IPR040557">
    <property type="entry name" value="VIP1_N"/>
</dbReference>